<keyword evidence="2" id="KW-0732">Signal</keyword>
<dbReference type="STRING" id="44576.SAMN05421881_100919"/>
<dbReference type="AlphaFoldDB" id="A0A1H3ER02"/>
<evidence type="ECO:0000313" key="4">
    <source>
        <dbReference type="Proteomes" id="UP000198640"/>
    </source>
</evidence>
<reference evidence="3 4" key="1">
    <citation type="submission" date="2016-10" db="EMBL/GenBank/DDBJ databases">
        <authorList>
            <person name="de Groot N.N."/>
        </authorList>
    </citation>
    <scope>NUCLEOTIDE SEQUENCE [LARGE SCALE GENOMIC DNA]</scope>
    <source>
        <strain evidence="3 4">Nm1</strain>
    </source>
</reference>
<accession>A0A1H3ER02</accession>
<proteinExistence type="predicted"/>
<dbReference type="Proteomes" id="UP000198640">
    <property type="component" value="Unassembled WGS sequence"/>
</dbReference>
<keyword evidence="4" id="KW-1185">Reference proteome</keyword>
<evidence type="ECO:0000256" key="1">
    <source>
        <dbReference type="SAM" id="Coils"/>
    </source>
</evidence>
<feature type="chain" id="PRO_5011713711" evidence="2">
    <location>
        <begin position="18"/>
        <end position="136"/>
    </location>
</feature>
<organism evidence="3 4">
    <name type="scientific">Nitrosomonas halophila</name>
    <dbReference type="NCBI Taxonomy" id="44576"/>
    <lineage>
        <taxon>Bacteria</taxon>
        <taxon>Pseudomonadati</taxon>
        <taxon>Pseudomonadota</taxon>
        <taxon>Betaproteobacteria</taxon>
        <taxon>Nitrosomonadales</taxon>
        <taxon>Nitrosomonadaceae</taxon>
        <taxon>Nitrosomonas</taxon>
    </lineage>
</organism>
<sequence>MKSILIGLLWVSFSALAAPPEIAKQIHELEATVMRLQQEQQTVFQQFQMLRELRQHEVLREDEAIMHQGGVVEGGEFPKHEDMIKRQKERYDQIQRYAVDLKELYARYQELESERRLLIEQLNGLRLEAELPVEVE</sequence>
<evidence type="ECO:0000256" key="2">
    <source>
        <dbReference type="SAM" id="SignalP"/>
    </source>
</evidence>
<keyword evidence="1" id="KW-0175">Coiled coil</keyword>
<protein>
    <submittedName>
        <fullName evidence="3">Uncharacterized protein</fullName>
    </submittedName>
</protein>
<feature type="coiled-coil region" evidence="1">
    <location>
        <begin position="84"/>
        <end position="128"/>
    </location>
</feature>
<name>A0A1H3ER02_9PROT</name>
<dbReference type="EMBL" id="FNOY01000009">
    <property type="protein sequence ID" value="SDX81141.1"/>
    <property type="molecule type" value="Genomic_DNA"/>
</dbReference>
<gene>
    <name evidence="3" type="ORF">SAMN05421881_100919</name>
</gene>
<dbReference type="OrthoDB" id="8548320at2"/>
<feature type="signal peptide" evidence="2">
    <location>
        <begin position="1"/>
        <end position="17"/>
    </location>
</feature>
<dbReference type="RefSeq" id="WP_090412203.1">
    <property type="nucleotide sequence ID" value="NZ_FNOY01000009.1"/>
</dbReference>
<evidence type="ECO:0000313" key="3">
    <source>
        <dbReference type="EMBL" id="SDX81141.1"/>
    </source>
</evidence>